<accession>A0A1F7FF39</accession>
<dbReference type="NCBIfam" id="TIGR04183">
    <property type="entry name" value="Por_Secre_tail"/>
    <property type="match status" value="1"/>
</dbReference>
<name>A0A1F7FF39_UNCRA</name>
<proteinExistence type="predicted"/>
<dbReference type="Pfam" id="PF18962">
    <property type="entry name" value="Por_Secre_tail"/>
    <property type="match status" value="1"/>
</dbReference>
<evidence type="ECO:0000313" key="3">
    <source>
        <dbReference type="Proteomes" id="UP000179243"/>
    </source>
</evidence>
<dbReference type="Gene3D" id="2.60.40.3440">
    <property type="match status" value="1"/>
</dbReference>
<comment type="caution">
    <text evidence="2">The sequence shown here is derived from an EMBL/GenBank/DDBJ whole genome shotgun (WGS) entry which is preliminary data.</text>
</comment>
<dbReference type="Proteomes" id="UP000179243">
    <property type="component" value="Unassembled WGS sequence"/>
</dbReference>
<dbReference type="AlphaFoldDB" id="A0A1F7FF39"/>
<protein>
    <recommendedName>
        <fullName evidence="1">Secretion system C-terminal sorting domain-containing protein</fullName>
    </recommendedName>
</protein>
<gene>
    <name evidence="2" type="ORF">A2519_10375</name>
</gene>
<feature type="domain" description="Secretion system C-terminal sorting" evidence="1">
    <location>
        <begin position="591"/>
        <end position="663"/>
    </location>
</feature>
<dbReference type="Pfam" id="PF17963">
    <property type="entry name" value="Big_9"/>
    <property type="match status" value="1"/>
</dbReference>
<sequence>MIAAIFLPVIVMGIPQQGQIVVDPDHPGRMVYNDVYENSRLKPCFFAGPGDPEDFFYNNTQANIDLLVAKGARCTYITAYLGDFGGGDPGTGTTLDATLNTWETYITALENAEIITVFFFYDDSKARPSTWQTDVDKIVAKFKHHKLLVWSIAEEYSEELTISQVSEVAARIKSQDEYGHVVGVHQLNGTSFNFNNDANLEMFLIQYNVSTPDAIHTGMVNAWNNTGGNKIINMSEIANHATQTRAMVRKWNWAAAMGGASAIQILGMGRASDPSANNEQGKYDDCVALMDFFEGTDVNAMAPRDDLKSGATKWLLAYPGHSYIAYTDNLNGNMGVADMTAGSYSLQWLDITTGTVSQTQATLTASANTVIAPVGFSGHEVAVWITNGSTGATPILTSVVVSPPADTILVNGSATFIGQAKDQYGANFSETLVWSVNGGGSVSNGTFTSNGTAGTYLVIARAASDAGVRDTAMVVARQEYPAPVADNADLTTQANTLVGISLPFHSISQGPFSFIIIQQPVHGTATATGNDAEYTPENGFMGLDTFTWKVTDLSNGKESDTAVVTITVEGMGNVSHYNDFPENSLRISACPNPFNPSVIISVPGLISLQQPSRVCIFDTGSRLVADLSAQVVDDTVSWNASNVPSGIYFIKVTYGGTVFAKKISLIR</sequence>
<dbReference type="InterPro" id="IPR026444">
    <property type="entry name" value="Secre_tail"/>
</dbReference>
<organism evidence="2 3">
    <name type="scientific">Candidatus Raymondbacteria bacterium RIFOXYD12_FULL_49_13</name>
    <dbReference type="NCBI Taxonomy" id="1817890"/>
    <lineage>
        <taxon>Bacteria</taxon>
        <taxon>Raymondiibacteriota</taxon>
    </lineage>
</organism>
<evidence type="ECO:0000313" key="2">
    <source>
        <dbReference type="EMBL" id="OGK05066.1"/>
    </source>
</evidence>
<dbReference type="EMBL" id="MFYX01000064">
    <property type="protein sequence ID" value="OGK05066.1"/>
    <property type="molecule type" value="Genomic_DNA"/>
</dbReference>
<evidence type="ECO:0000259" key="1">
    <source>
        <dbReference type="Pfam" id="PF18962"/>
    </source>
</evidence>
<reference evidence="2 3" key="1">
    <citation type="journal article" date="2016" name="Nat. Commun.">
        <title>Thousands of microbial genomes shed light on interconnected biogeochemical processes in an aquifer system.</title>
        <authorList>
            <person name="Anantharaman K."/>
            <person name="Brown C.T."/>
            <person name="Hug L.A."/>
            <person name="Sharon I."/>
            <person name="Castelle C.J."/>
            <person name="Probst A.J."/>
            <person name="Thomas B.C."/>
            <person name="Singh A."/>
            <person name="Wilkins M.J."/>
            <person name="Karaoz U."/>
            <person name="Brodie E.L."/>
            <person name="Williams K.H."/>
            <person name="Hubbard S.S."/>
            <person name="Banfield J.F."/>
        </authorList>
    </citation>
    <scope>NUCLEOTIDE SEQUENCE [LARGE SCALE GENOMIC DNA]</scope>
</reference>
<dbReference type="Gene3D" id="3.20.20.80">
    <property type="entry name" value="Glycosidases"/>
    <property type="match status" value="1"/>
</dbReference>